<dbReference type="Proteomes" id="UP001244552">
    <property type="component" value="Unassembled WGS sequence"/>
</dbReference>
<sequence>MKAIGYRKSLSVTGPESLLDVEPGRIDAATLRKARGVIEAGTARGRIALEGF</sequence>
<dbReference type="RefSeq" id="WP_209986453.1">
    <property type="nucleotide sequence ID" value="NZ_JAGINO010000018.1"/>
</dbReference>
<reference evidence="1 2" key="1">
    <citation type="submission" date="2023-07" db="EMBL/GenBank/DDBJ databases">
        <title>Genomic Encyclopedia of Type Strains, Phase IV (KMG-IV): sequencing the most valuable type-strain genomes for metagenomic binning, comparative biology and taxonomic classification.</title>
        <authorList>
            <person name="Goeker M."/>
        </authorList>
    </citation>
    <scope>NUCLEOTIDE SEQUENCE [LARGE SCALE GENOMIC DNA]</scope>
    <source>
        <strain evidence="1 2">DSM 19922</strain>
    </source>
</reference>
<name>A0ABU0MPS4_9PROT</name>
<protein>
    <submittedName>
        <fullName evidence="1">Uncharacterized protein</fullName>
    </submittedName>
</protein>
<accession>A0ABU0MPS4</accession>
<evidence type="ECO:0000313" key="1">
    <source>
        <dbReference type="EMBL" id="MDQ0535481.1"/>
    </source>
</evidence>
<keyword evidence="2" id="KW-1185">Reference proteome</keyword>
<dbReference type="EMBL" id="JAUSVU010000018">
    <property type="protein sequence ID" value="MDQ0535481.1"/>
    <property type="molecule type" value="Genomic_DNA"/>
</dbReference>
<comment type="caution">
    <text evidence="1">The sequence shown here is derived from an EMBL/GenBank/DDBJ whole genome shotgun (WGS) entry which is preliminary data.</text>
</comment>
<organism evidence="1 2">
    <name type="scientific">Azospirillum picis</name>
    <dbReference type="NCBI Taxonomy" id="488438"/>
    <lineage>
        <taxon>Bacteria</taxon>
        <taxon>Pseudomonadati</taxon>
        <taxon>Pseudomonadota</taxon>
        <taxon>Alphaproteobacteria</taxon>
        <taxon>Rhodospirillales</taxon>
        <taxon>Azospirillaceae</taxon>
        <taxon>Azospirillum</taxon>
    </lineage>
</organism>
<evidence type="ECO:0000313" key="2">
    <source>
        <dbReference type="Proteomes" id="UP001244552"/>
    </source>
</evidence>
<gene>
    <name evidence="1" type="ORF">QO018_004363</name>
</gene>
<proteinExistence type="predicted"/>